<evidence type="ECO:0000313" key="1">
    <source>
        <dbReference type="EMBL" id="GBG18677.1"/>
    </source>
</evidence>
<protein>
    <submittedName>
        <fullName evidence="1">Uncharacterized protein</fullName>
    </submittedName>
</protein>
<gene>
    <name evidence="1" type="ORF">NIES4072_23420</name>
</gene>
<accession>A0A2R5FIW3</accession>
<proteinExistence type="predicted"/>
<evidence type="ECO:0000313" key="2">
    <source>
        <dbReference type="Proteomes" id="UP000245124"/>
    </source>
</evidence>
<reference evidence="1 2" key="1">
    <citation type="submission" date="2017-06" db="EMBL/GenBank/DDBJ databases">
        <title>Genome sequencing of cyanobaciteial culture collection at National Institute for Environmental Studies (NIES).</title>
        <authorList>
            <person name="Hirose Y."/>
            <person name="Shimura Y."/>
            <person name="Fujisawa T."/>
            <person name="Nakamura Y."/>
            <person name="Kawachi M."/>
        </authorList>
    </citation>
    <scope>NUCLEOTIDE SEQUENCE [LARGE SCALE GENOMIC DNA]</scope>
    <source>
        <strain evidence="1 2">NIES-4072</strain>
    </source>
</reference>
<dbReference type="AlphaFoldDB" id="A0A2R5FIW3"/>
<sequence length="203" mass="23170">MKFFNVNFGLVQTSLILAFVMFIPSISVHAQNQYNLPEKEDYKHSLSVRTQCFQDLRTDISAKRVARLCRNSTRYTSQCFQELRNSTSLERAEKLCRIATPYTSQCFQDLRNVTSTEQATRLCNFALEDTNQCFRVLSQQMSTNRAEQECLPPLTSALEACVDSLTFDTEGHPTGISETVAAINCQETLLLRFPPSNSDWNRD</sequence>
<keyword evidence="2" id="KW-1185">Reference proteome</keyword>
<dbReference type="EMBL" id="BDUD01000001">
    <property type="protein sequence ID" value="GBG18677.1"/>
    <property type="molecule type" value="Genomic_DNA"/>
</dbReference>
<dbReference type="RefSeq" id="WP_109008645.1">
    <property type="nucleotide sequence ID" value="NZ_BDUD01000001.1"/>
</dbReference>
<comment type="caution">
    <text evidence="1">The sequence shown here is derived from an EMBL/GenBank/DDBJ whole genome shotgun (WGS) entry which is preliminary data.</text>
</comment>
<dbReference type="Proteomes" id="UP000245124">
    <property type="component" value="Unassembled WGS sequence"/>
</dbReference>
<organism evidence="1 2">
    <name type="scientific">Nostoc commune NIES-4072</name>
    <dbReference type="NCBI Taxonomy" id="2005467"/>
    <lineage>
        <taxon>Bacteria</taxon>
        <taxon>Bacillati</taxon>
        <taxon>Cyanobacteriota</taxon>
        <taxon>Cyanophyceae</taxon>
        <taxon>Nostocales</taxon>
        <taxon>Nostocaceae</taxon>
        <taxon>Nostoc</taxon>
    </lineage>
</organism>
<name>A0A2R5FIW3_NOSCO</name>